<keyword evidence="4" id="KW-1185">Reference proteome</keyword>
<dbReference type="Gene3D" id="2.60.120.200">
    <property type="match status" value="1"/>
</dbReference>
<dbReference type="RefSeq" id="WP_163891678.1">
    <property type="nucleotide sequence ID" value="NZ_JAAFYS010000002.1"/>
</dbReference>
<accession>A0A6B2JX63</accession>
<reference evidence="3 4" key="1">
    <citation type="submission" date="2020-02" db="EMBL/GenBank/DDBJ databases">
        <title>Pseudoroseicyclus tamarix, sp. nov., isolated from offshore sediment of a Tamarix chinensis forest.</title>
        <authorList>
            <person name="Gai Y."/>
        </authorList>
    </citation>
    <scope>NUCLEOTIDE SEQUENCE [LARGE SCALE GENOMIC DNA]</scope>
    <source>
        <strain evidence="3 4">CLL3-39</strain>
    </source>
</reference>
<proteinExistence type="inferred from homology"/>
<comment type="caution">
    <text evidence="3">The sequence shown here is derived from an EMBL/GenBank/DDBJ whole genome shotgun (WGS) entry which is preliminary data.</text>
</comment>
<dbReference type="PROSITE" id="PS51762">
    <property type="entry name" value="GH16_2"/>
    <property type="match status" value="1"/>
</dbReference>
<comment type="similarity">
    <text evidence="1">Belongs to the glycosyl hydrolase 16 family.</text>
</comment>
<dbReference type="GO" id="GO:0005975">
    <property type="term" value="P:carbohydrate metabolic process"/>
    <property type="evidence" value="ECO:0007669"/>
    <property type="project" value="InterPro"/>
</dbReference>
<evidence type="ECO:0000259" key="2">
    <source>
        <dbReference type="PROSITE" id="PS51762"/>
    </source>
</evidence>
<protein>
    <submittedName>
        <fullName evidence="3">Family 16 glycosylhydrolase</fullName>
    </submittedName>
</protein>
<name>A0A6B2JX63_9RHOB</name>
<dbReference type="InterPro" id="IPR013320">
    <property type="entry name" value="ConA-like_dom_sf"/>
</dbReference>
<dbReference type="InterPro" id="IPR000757">
    <property type="entry name" value="Beta-glucanase-like"/>
</dbReference>
<gene>
    <name evidence="3" type="ORF">GZA08_07560</name>
</gene>
<evidence type="ECO:0000313" key="4">
    <source>
        <dbReference type="Proteomes" id="UP000474757"/>
    </source>
</evidence>
<sequence length="460" mass="50583">MKIVYESNGQPVEDGLRIARVSELGTKLEVMTRDEPPAFEPVVLDAPEVLPWERLQKPKLLAPDIVLAPPGQAIVYIPVDTDRDIDATCYLGHGVKNISGGGINVGDWPSQQAFFPDPRPVWRPGDDRRHYIKVNVHTGGRAAGNSFHVILKPRGFASETDVWVKVRFEDGAVNELPAELPIHRGAYCFDVSGVTPRARLDPQTMAHAPNGVAADGTAVWESRLPHGRTQSDNKERGLYMDDSCPGAVDPITRGEDATGPFVRLRSRKLPAPVTYDGQTFHYQAAMLNARHMPEWRGATGLWTARVKTPNRKHSWPAFWMIGCDDEGRGQWPPENDIMEQFNWGTDWPIGEMTSFGQHAGPRGKNYREAVSTIRIDADVAGVVEYASLMTPDLIYWFIDGAEVGCQRNMLDDGGQLFPMLNVAVSGTVGSGDYADGSGDMLIYDVASYDVGEEVLGETGA</sequence>
<dbReference type="Proteomes" id="UP000474757">
    <property type="component" value="Unassembled WGS sequence"/>
</dbReference>
<dbReference type="SUPFAM" id="SSF49899">
    <property type="entry name" value="Concanavalin A-like lectins/glucanases"/>
    <property type="match status" value="1"/>
</dbReference>
<organism evidence="3 4">
    <name type="scientific">Pseudoroseicyclus tamaricis</name>
    <dbReference type="NCBI Taxonomy" id="2705421"/>
    <lineage>
        <taxon>Bacteria</taxon>
        <taxon>Pseudomonadati</taxon>
        <taxon>Pseudomonadota</taxon>
        <taxon>Alphaproteobacteria</taxon>
        <taxon>Rhodobacterales</taxon>
        <taxon>Paracoccaceae</taxon>
        <taxon>Pseudoroseicyclus</taxon>
    </lineage>
</organism>
<dbReference type="GO" id="GO:0004553">
    <property type="term" value="F:hydrolase activity, hydrolyzing O-glycosyl compounds"/>
    <property type="evidence" value="ECO:0007669"/>
    <property type="project" value="InterPro"/>
</dbReference>
<evidence type="ECO:0000256" key="1">
    <source>
        <dbReference type="ARBA" id="ARBA00006865"/>
    </source>
</evidence>
<feature type="domain" description="GH16" evidence="2">
    <location>
        <begin position="203"/>
        <end position="453"/>
    </location>
</feature>
<dbReference type="EMBL" id="JAAGAB010000002">
    <property type="protein sequence ID" value="NDV00824.1"/>
    <property type="molecule type" value="Genomic_DNA"/>
</dbReference>
<keyword evidence="3" id="KW-0378">Hydrolase</keyword>
<evidence type="ECO:0000313" key="3">
    <source>
        <dbReference type="EMBL" id="NDV00824.1"/>
    </source>
</evidence>
<dbReference type="AlphaFoldDB" id="A0A6B2JX63"/>